<dbReference type="UniPathway" id="UPA00068">
    <property type="reaction ID" value="UER00114"/>
</dbReference>
<dbReference type="PANTHER" id="PTHR43814">
    <property type="entry name" value="ARGININOSUCCINATE LYASE"/>
    <property type="match status" value="1"/>
</dbReference>
<dbReference type="PRINTS" id="PR00149">
    <property type="entry name" value="FUMRATELYASE"/>
</dbReference>
<organism evidence="7 8">
    <name type="scientific">Winmispira thermophila (strain ATCC 49972 / DSM 6192 / RI 19.B1)</name>
    <name type="common">Spirochaeta thermophila</name>
    <dbReference type="NCBI Taxonomy" id="665571"/>
    <lineage>
        <taxon>Bacteria</taxon>
        <taxon>Pseudomonadati</taxon>
        <taxon>Spirochaetota</taxon>
        <taxon>Spirochaetia</taxon>
        <taxon>Winmispirales</taxon>
        <taxon>Winmispiraceae</taxon>
        <taxon>Winmispira</taxon>
    </lineage>
</organism>
<reference evidence="7 8" key="2">
    <citation type="journal article" date="2010" name="J. Bacteriol.">
        <title>Genome sequence of the polysaccharide-degrading, thermophilic anaerobe Spirochaeta thermophila DSM 6192.</title>
        <authorList>
            <person name="Angelov A."/>
            <person name="Liebl S."/>
            <person name="Ballschmiter M."/>
            <person name="Bomeke M."/>
            <person name="Lehmann R."/>
            <person name="Liesegang H."/>
            <person name="Daniel R."/>
            <person name="Liebl W."/>
        </authorList>
    </citation>
    <scope>NUCLEOTIDE SEQUENCE [LARGE SCALE GENOMIC DNA]</scope>
    <source>
        <strain evidence="8">ATCC 49972 / DSM 6192 / RI 19.B1</strain>
    </source>
</reference>
<gene>
    <name evidence="5" type="primary">argH</name>
    <name evidence="7" type="ordered locus">STHERM_c13370</name>
</gene>
<evidence type="ECO:0000256" key="5">
    <source>
        <dbReference type="HAMAP-Rule" id="MF_00006"/>
    </source>
</evidence>
<dbReference type="Gene3D" id="1.20.200.10">
    <property type="entry name" value="Fumarase/aspartase (Central domain)"/>
    <property type="match status" value="1"/>
</dbReference>
<dbReference type="PRINTS" id="PR00145">
    <property type="entry name" value="ARGSUCLYASE"/>
</dbReference>
<dbReference type="InterPro" id="IPR024083">
    <property type="entry name" value="Fumarase/histidase_N"/>
</dbReference>
<comment type="pathway">
    <text evidence="2 5">Amino-acid biosynthesis; L-arginine biosynthesis; L-arginine from L-ornithine and carbamoyl phosphate: step 3/3.</text>
</comment>
<name>E0RU57_WINT6</name>
<keyword evidence="5 7" id="KW-0456">Lyase</keyword>
<keyword evidence="4 5" id="KW-0055">Arginine biosynthesis</keyword>
<dbReference type="GO" id="GO:0004056">
    <property type="term" value="F:argininosuccinate lyase activity"/>
    <property type="evidence" value="ECO:0007669"/>
    <property type="project" value="UniProtKB-UniRule"/>
</dbReference>
<evidence type="ECO:0000256" key="4">
    <source>
        <dbReference type="ARBA" id="ARBA00022571"/>
    </source>
</evidence>
<comment type="catalytic activity">
    <reaction evidence="1 5">
        <text>2-(N(omega)-L-arginino)succinate = fumarate + L-arginine</text>
        <dbReference type="Rhea" id="RHEA:24020"/>
        <dbReference type="ChEBI" id="CHEBI:29806"/>
        <dbReference type="ChEBI" id="CHEBI:32682"/>
        <dbReference type="ChEBI" id="CHEBI:57472"/>
        <dbReference type="EC" id="4.3.2.1"/>
    </reaction>
</comment>
<dbReference type="RefSeq" id="WP_013314118.1">
    <property type="nucleotide sequence ID" value="NC_014484.1"/>
</dbReference>
<evidence type="ECO:0000256" key="1">
    <source>
        <dbReference type="ARBA" id="ARBA00000985"/>
    </source>
</evidence>
<dbReference type="AlphaFoldDB" id="E0RU57"/>
<evidence type="ECO:0000256" key="2">
    <source>
        <dbReference type="ARBA" id="ARBA00004941"/>
    </source>
</evidence>
<dbReference type="CDD" id="cd01359">
    <property type="entry name" value="Argininosuccinate_lyase"/>
    <property type="match status" value="1"/>
</dbReference>
<evidence type="ECO:0000313" key="7">
    <source>
        <dbReference type="EMBL" id="ADN02278.1"/>
    </source>
</evidence>
<dbReference type="Gene3D" id="1.10.275.10">
    <property type="entry name" value="Fumarase/aspartase (N-terminal domain)"/>
    <property type="match status" value="1"/>
</dbReference>
<dbReference type="InterPro" id="IPR009049">
    <property type="entry name" value="Argininosuccinate_lyase"/>
</dbReference>
<dbReference type="GO" id="GO:0042450">
    <property type="term" value="P:L-arginine biosynthetic process via ornithine"/>
    <property type="evidence" value="ECO:0007669"/>
    <property type="project" value="UniProtKB-UniRule"/>
</dbReference>
<dbReference type="GO" id="GO:0005829">
    <property type="term" value="C:cytosol"/>
    <property type="evidence" value="ECO:0007669"/>
    <property type="project" value="TreeGrafter"/>
</dbReference>
<dbReference type="NCBIfam" id="TIGR00838">
    <property type="entry name" value="argH"/>
    <property type="match status" value="1"/>
</dbReference>
<dbReference type="HOGENOM" id="CLU_027272_2_0_12"/>
<dbReference type="Gene3D" id="1.10.40.30">
    <property type="entry name" value="Fumarase/aspartase (C-terminal domain)"/>
    <property type="match status" value="1"/>
</dbReference>
<evidence type="ECO:0000256" key="3">
    <source>
        <dbReference type="ARBA" id="ARBA00012338"/>
    </source>
</evidence>
<dbReference type="KEGG" id="sta:STHERM_c13370"/>
<dbReference type="InterPro" id="IPR008948">
    <property type="entry name" value="L-Aspartase-like"/>
</dbReference>
<dbReference type="InterPro" id="IPR000362">
    <property type="entry name" value="Fumarate_lyase_fam"/>
</dbReference>
<dbReference type="Proteomes" id="UP000001296">
    <property type="component" value="Chromosome"/>
</dbReference>
<dbReference type="InterPro" id="IPR020557">
    <property type="entry name" value="Fumarate_lyase_CS"/>
</dbReference>
<dbReference type="PROSITE" id="PS00163">
    <property type="entry name" value="FUMARATE_LYASES"/>
    <property type="match status" value="1"/>
</dbReference>
<dbReference type="EC" id="4.3.2.1" evidence="3 5"/>
<dbReference type="Pfam" id="PF00206">
    <property type="entry name" value="Lyase_1"/>
    <property type="match status" value="1"/>
</dbReference>
<keyword evidence="5" id="KW-0963">Cytoplasm</keyword>
<reference key="1">
    <citation type="submission" date="2009-08" db="EMBL/GenBank/DDBJ databases">
        <title>The genome sequence of Spirochaeta thermophila DSM6192.</title>
        <authorList>
            <person name="Angelov A."/>
            <person name="Mientus M."/>
            <person name="Wittenberg S."/>
            <person name="Lehmann R."/>
            <person name="Liesegang H."/>
            <person name="Daniel R."/>
            <person name="Liebl W."/>
        </authorList>
    </citation>
    <scope>NUCLEOTIDE SEQUENCE</scope>
    <source>
        <strain>DSM 6192</strain>
    </source>
</reference>
<comment type="subcellular location">
    <subcellularLocation>
        <location evidence="5">Cytoplasm</location>
    </subcellularLocation>
</comment>
<dbReference type="SUPFAM" id="SSF48557">
    <property type="entry name" value="L-aspartase-like"/>
    <property type="match status" value="1"/>
</dbReference>
<dbReference type="EMBL" id="CP001698">
    <property type="protein sequence ID" value="ADN02278.1"/>
    <property type="molecule type" value="Genomic_DNA"/>
</dbReference>
<keyword evidence="5" id="KW-0028">Amino-acid biosynthesis</keyword>
<evidence type="ECO:0000259" key="6">
    <source>
        <dbReference type="Pfam" id="PF00206"/>
    </source>
</evidence>
<dbReference type="InterPro" id="IPR022761">
    <property type="entry name" value="Fumarate_lyase_N"/>
</dbReference>
<accession>E0RU57</accession>
<sequence length="450" mass="50520">MGKLWDKGYETDKVIERYTVGEDYLLDRSLLPFDCLASIAHVRMLAHVGILSGEEGRALEEALRELLSLVREGRFEIRPEDEDGHTAIENWLVARLGEVGKKVHTGRSRNDQVLVALRLYMKDRIYLLAEVLEGLVRLLFRRAEETAHIPMPGRTHMQIAMPSSCGLWFASFAEELVDVLSLLVSVHEVVDQNPLGAAASYGVPLPLDRAYTTRLLGFSRVQNNVLYANNSRGTCEAMVVDACEQVMLTLSKLAQDVILFSLPEFGYMKLPPELCTGSSIMPQKQNPDSLELLRAKAASVGAWGVQIKGIIRSLPSGYNRDFQETKGPFMRAVETTVDSVVMSSRVVEGLRLFPERMRAGFSREIFATDEVYRLVREGRSFRDAYREVASRLEDLPEGDPEAALKARTYPGSPGNLNLQPAQERLEAVVAKVKEARRRFREALEGLERPR</sequence>
<dbReference type="PANTHER" id="PTHR43814:SF1">
    <property type="entry name" value="ARGININOSUCCINATE LYASE"/>
    <property type="match status" value="1"/>
</dbReference>
<evidence type="ECO:0000313" key="8">
    <source>
        <dbReference type="Proteomes" id="UP000001296"/>
    </source>
</evidence>
<proteinExistence type="inferred from homology"/>
<dbReference type="HAMAP" id="MF_00006">
    <property type="entry name" value="Arg_succ_lyase"/>
    <property type="match status" value="1"/>
</dbReference>
<protein>
    <recommendedName>
        <fullName evidence="3 5">Argininosuccinate lyase</fullName>
        <shortName evidence="5">ASAL</shortName>
        <ecNumber evidence="3 5">4.3.2.1</ecNumber>
    </recommendedName>
    <alternativeName>
        <fullName evidence="5">Arginosuccinase</fullName>
    </alternativeName>
</protein>
<comment type="similarity">
    <text evidence="5">Belongs to the lyase 1 family. Argininosuccinate lyase subfamily.</text>
</comment>
<dbReference type="PaxDb" id="665571-STHERM_c13370"/>
<dbReference type="eggNOG" id="COG0165">
    <property type="taxonomic scope" value="Bacteria"/>
</dbReference>
<feature type="domain" description="Fumarate lyase N-terminal" evidence="6">
    <location>
        <begin position="37"/>
        <end position="300"/>
    </location>
</feature>